<comment type="caution">
    <text evidence="2">The sequence shown here is derived from an EMBL/GenBank/DDBJ whole genome shotgun (WGS) entry which is preliminary data.</text>
</comment>
<evidence type="ECO:0000313" key="2">
    <source>
        <dbReference type="EMBL" id="RHF86096.1"/>
    </source>
</evidence>
<dbReference type="EMBL" id="QRHO01000001">
    <property type="protein sequence ID" value="RHF86096.1"/>
    <property type="molecule type" value="Genomic_DNA"/>
</dbReference>
<sequence length="399" mass="46668">MGSPKVSVVVPIYNVEKYLRQCLDSIVNQTLKDIEIICVDDGSTDSSPQIIQEYMDKDSRVKVITKPNSGYGNSMNRGFDMAEGEYIGIVESDDYADPEMFEEMYNVASSNQLDVVKSGFYYYYSIPKERNEKEEIVSKVRARKTFCPATDFNAPMEMVEFFNLKPTIWSAIYRKDFIRENKIRFNETPGASFQDTSFSFKVMCLAKRVQLLQEAYLHYRQDNENSSVNSPKKVFCVCDEYEEMHKFLETNPLHRGVLECVCNRIKYDTYMWNLGRLSPKFKYIFLERAAQEFKECFEKGTMDSRYFEEYKWEGVKKMVEDPIGFYNEYALNQPGYSMKELKEIKESYSYRIGRLITFLPRKILGGIQSVKDDGVVYTFKLGCKKIIGGISWLKDRRSR</sequence>
<dbReference type="PANTHER" id="PTHR22916:SF3">
    <property type="entry name" value="UDP-GLCNAC:BETAGAL BETA-1,3-N-ACETYLGLUCOSAMINYLTRANSFERASE-LIKE PROTEIN 1"/>
    <property type="match status" value="1"/>
</dbReference>
<dbReference type="SUPFAM" id="SSF53448">
    <property type="entry name" value="Nucleotide-diphospho-sugar transferases"/>
    <property type="match status" value="1"/>
</dbReference>
<proteinExistence type="predicted"/>
<reference evidence="2 3" key="1">
    <citation type="submission" date="2018-08" db="EMBL/GenBank/DDBJ databases">
        <title>A genome reference for cultivated species of the human gut microbiota.</title>
        <authorList>
            <person name="Zou Y."/>
            <person name="Xue W."/>
            <person name="Luo G."/>
        </authorList>
    </citation>
    <scope>NUCLEOTIDE SEQUENCE [LARGE SCALE GENOMIC DNA]</scope>
    <source>
        <strain evidence="2 3">AM23-3</strain>
    </source>
</reference>
<gene>
    <name evidence="2" type="ORF">DW656_02220</name>
</gene>
<feature type="domain" description="Glycosyltransferase 2-like" evidence="1">
    <location>
        <begin position="7"/>
        <end position="136"/>
    </location>
</feature>
<name>A0A414QZ86_9FIRM</name>
<organism evidence="2 3">
    <name type="scientific">Coprococcus comes</name>
    <dbReference type="NCBI Taxonomy" id="410072"/>
    <lineage>
        <taxon>Bacteria</taxon>
        <taxon>Bacillati</taxon>
        <taxon>Bacillota</taxon>
        <taxon>Clostridia</taxon>
        <taxon>Lachnospirales</taxon>
        <taxon>Lachnospiraceae</taxon>
        <taxon>Coprococcus</taxon>
    </lineage>
</organism>
<evidence type="ECO:0000313" key="3">
    <source>
        <dbReference type="Proteomes" id="UP000284579"/>
    </source>
</evidence>
<dbReference type="GO" id="GO:0016758">
    <property type="term" value="F:hexosyltransferase activity"/>
    <property type="evidence" value="ECO:0007669"/>
    <property type="project" value="UniProtKB-ARBA"/>
</dbReference>
<dbReference type="InterPro" id="IPR029044">
    <property type="entry name" value="Nucleotide-diphossugar_trans"/>
</dbReference>
<dbReference type="InterPro" id="IPR001173">
    <property type="entry name" value="Glyco_trans_2-like"/>
</dbReference>
<dbReference type="Gene3D" id="3.90.550.10">
    <property type="entry name" value="Spore Coat Polysaccharide Biosynthesis Protein SpsA, Chain A"/>
    <property type="match status" value="1"/>
</dbReference>
<dbReference type="CDD" id="cd00761">
    <property type="entry name" value="Glyco_tranf_GTA_type"/>
    <property type="match status" value="1"/>
</dbReference>
<dbReference type="AlphaFoldDB" id="A0A414QZ86"/>
<dbReference type="PANTHER" id="PTHR22916">
    <property type="entry name" value="GLYCOSYLTRANSFERASE"/>
    <property type="match status" value="1"/>
</dbReference>
<keyword evidence="2" id="KW-0808">Transferase</keyword>
<dbReference type="Proteomes" id="UP000284579">
    <property type="component" value="Unassembled WGS sequence"/>
</dbReference>
<dbReference type="RefSeq" id="WP_118198474.1">
    <property type="nucleotide sequence ID" value="NZ_QRHO01000001.1"/>
</dbReference>
<protein>
    <submittedName>
        <fullName evidence="2">Glycosyltransferase</fullName>
    </submittedName>
</protein>
<evidence type="ECO:0000259" key="1">
    <source>
        <dbReference type="Pfam" id="PF00535"/>
    </source>
</evidence>
<accession>A0A414QZ86</accession>
<dbReference type="Pfam" id="PF00535">
    <property type="entry name" value="Glycos_transf_2"/>
    <property type="match status" value="1"/>
</dbReference>